<evidence type="ECO:0000256" key="1">
    <source>
        <dbReference type="SAM" id="Phobius"/>
    </source>
</evidence>
<dbReference type="EMBL" id="CP058909">
    <property type="protein sequence ID" value="QLH84237.1"/>
    <property type="molecule type" value="Genomic_DNA"/>
</dbReference>
<name>A0A7D5P9R2_9EURY</name>
<evidence type="ECO:0000313" key="3">
    <source>
        <dbReference type="Proteomes" id="UP000509346"/>
    </source>
</evidence>
<dbReference type="OrthoDB" id="242277at2157"/>
<keyword evidence="1" id="KW-1133">Transmembrane helix</keyword>
<accession>A0A7D5P9R2</accession>
<dbReference type="GeneID" id="56085424"/>
<evidence type="ECO:0000313" key="2">
    <source>
        <dbReference type="EMBL" id="QLH84237.1"/>
    </source>
</evidence>
<dbReference type="RefSeq" id="WP_179919329.1">
    <property type="nucleotide sequence ID" value="NZ_CP058909.1"/>
</dbReference>
<organism evidence="2 3">
    <name type="scientific">Halosimplex pelagicum</name>
    <dbReference type="NCBI Taxonomy" id="869886"/>
    <lineage>
        <taxon>Archaea</taxon>
        <taxon>Methanobacteriati</taxon>
        <taxon>Methanobacteriota</taxon>
        <taxon>Stenosarchaea group</taxon>
        <taxon>Halobacteria</taxon>
        <taxon>Halobacteriales</taxon>
        <taxon>Haloarculaceae</taxon>
        <taxon>Halosimplex</taxon>
    </lineage>
</organism>
<dbReference type="Proteomes" id="UP000509346">
    <property type="component" value="Chromosome"/>
</dbReference>
<keyword evidence="3" id="KW-1185">Reference proteome</keyword>
<gene>
    <name evidence="2" type="ORF">HZS54_22505</name>
</gene>
<keyword evidence="1" id="KW-0812">Transmembrane</keyword>
<feature type="transmembrane region" description="Helical" evidence="1">
    <location>
        <begin position="35"/>
        <end position="67"/>
    </location>
</feature>
<keyword evidence="1" id="KW-0472">Membrane</keyword>
<sequence>MSESLEDAFGTEPDDSSAGVRARLYDAQTSPRERWVLTVAATALGLALATVHWGGLLAGGALVGFCWPTLRRALVAGLAFGVVVLLAMAGQFALAGSLDEYLAMGQLLAVSVAVPLVAGPLGAAARGLVPDAPRSGER</sequence>
<dbReference type="KEGG" id="hpel:HZS54_22505"/>
<protein>
    <submittedName>
        <fullName evidence="2">Uncharacterized protein</fullName>
    </submittedName>
</protein>
<dbReference type="AlphaFoldDB" id="A0A7D5P9R2"/>
<proteinExistence type="predicted"/>
<reference evidence="2 3" key="1">
    <citation type="submission" date="2020-07" db="EMBL/GenBank/DDBJ databases">
        <title>Halosimplex litoreum sp. nov. and Halosimplex rubrum sp. nov., isolated from different salt environments.</title>
        <authorList>
            <person name="Cui H."/>
        </authorList>
    </citation>
    <scope>NUCLEOTIDE SEQUENCE [LARGE SCALE GENOMIC DNA]</scope>
    <source>
        <strain evidence="2 3">R2</strain>
    </source>
</reference>
<feature type="transmembrane region" description="Helical" evidence="1">
    <location>
        <begin position="107"/>
        <end position="129"/>
    </location>
</feature>
<feature type="transmembrane region" description="Helical" evidence="1">
    <location>
        <begin position="74"/>
        <end position="95"/>
    </location>
</feature>